<feature type="region of interest" description="Disordered" evidence="1">
    <location>
        <begin position="1"/>
        <end position="24"/>
    </location>
</feature>
<feature type="compositionally biased region" description="Basic and acidic residues" evidence="1">
    <location>
        <begin position="1"/>
        <end position="19"/>
    </location>
</feature>
<evidence type="ECO:0000256" key="1">
    <source>
        <dbReference type="SAM" id="MobiDB-lite"/>
    </source>
</evidence>
<gene>
    <name evidence="2" type="ORF">ACFQ34_23000</name>
</gene>
<accession>A0ABW3VMW6</accession>
<evidence type="ECO:0000313" key="3">
    <source>
        <dbReference type="Proteomes" id="UP001597182"/>
    </source>
</evidence>
<sequence>MERGADLHAGSGDRREPDRPGGGFVHWPAPREGMLVVRSTQDSAVSGAGKNLEFDAVINAVDFLESAISQLVGSDDPRNLKYAVLHLQAAIEIFLKVRLQREGIEHVLEDPSTFDEAKFKRGDFRSVKLGPAIKRLSEVARVKLSTKEKGAFVALSKERNKLQHFGSTSSREVVTALAAKALDVLSEFIQTHLVPDAPEEEAEHLKEAEHLIRTALTSIEPVIKARLDRIRPKLNDWQGPVIHCPKCAQLALPFEPSHEEYHCQFCRFDWNEVDGTQVADEYVGSILGETLHEAIQGKGGWSVDDCPECKYDALVSVATRENPDSYLTDVCFHCGFIASGPLGTCGRCGHTTSDTDDVICSDCLDDLLAED</sequence>
<name>A0ABW3VMW6_9PSEU</name>
<proteinExistence type="predicted"/>
<keyword evidence="3" id="KW-1185">Reference proteome</keyword>
<dbReference type="RefSeq" id="WP_379653137.1">
    <property type="nucleotide sequence ID" value="NZ_JBHTMB010000207.1"/>
</dbReference>
<protein>
    <recommendedName>
        <fullName evidence="4">HEPN domain-containing protein</fullName>
    </recommendedName>
</protein>
<evidence type="ECO:0008006" key="4">
    <source>
        <dbReference type="Google" id="ProtNLM"/>
    </source>
</evidence>
<dbReference type="Proteomes" id="UP001597182">
    <property type="component" value="Unassembled WGS sequence"/>
</dbReference>
<comment type="caution">
    <text evidence="2">The sequence shown here is derived from an EMBL/GenBank/DDBJ whole genome shotgun (WGS) entry which is preliminary data.</text>
</comment>
<dbReference type="EMBL" id="JBHTMB010000207">
    <property type="protein sequence ID" value="MFD1236170.1"/>
    <property type="molecule type" value="Genomic_DNA"/>
</dbReference>
<organism evidence="2 3">
    <name type="scientific">Pseudonocardia benzenivorans</name>
    <dbReference type="NCBI Taxonomy" id="228005"/>
    <lineage>
        <taxon>Bacteria</taxon>
        <taxon>Bacillati</taxon>
        <taxon>Actinomycetota</taxon>
        <taxon>Actinomycetes</taxon>
        <taxon>Pseudonocardiales</taxon>
        <taxon>Pseudonocardiaceae</taxon>
        <taxon>Pseudonocardia</taxon>
    </lineage>
</organism>
<evidence type="ECO:0000313" key="2">
    <source>
        <dbReference type="EMBL" id="MFD1236170.1"/>
    </source>
</evidence>
<reference evidence="3" key="1">
    <citation type="journal article" date="2019" name="Int. J. Syst. Evol. Microbiol.">
        <title>The Global Catalogue of Microorganisms (GCM) 10K type strain sequencing project: providing services to taxonomists for standard genome sequencing and annotation.</title>
        <authorList>
            <consortium name="The Broad Institute Genomics Platform"/>
            <consortium name="The Broad Institute Genome Sequencing Center for Infectious Disease"/>
            <person name="Wu L."/>
            <person name="Ma J."/>
        </authorList>
    </citation>
    <scope>NUCLEOTIDE SEQUENCE [LARGE SCALE GENOMIC DNA]</scope>
    <source>
        <strain evidence="3">CCUG 49018</strain>
    </source>
</reference>